<dbReference type="Pfam" id="PF04177">
    <property type="entry name" value="TAP42"/>
    <property type="match status" value="1"/>
</dbReference>
<dbReference type="InParanoid" id="C5DGU4"/>
<dbReference type="InterPro" id="IPR007304">
    <property type="entry name" value="TAP46-like"/>
</dbReference>
<dbReference type="KEGG" id="lth:KLTH0D08360g"/>
<dbReference type="EMBL" id="CU928168">
    <property type="protein sequence ID" value="CAR22636.1"/>
    <property type="molecule type" value="Genomic_DNA"/>
</dbReference>
<dbReference type="GeneID" id="8295310"/>
<evidence type="ECO:0000313" key="3">
    <source>
        <dbReference type="Proteomes" id="UP000002036"/>
    </source>
</evidence>
<evidence type="ECO:0000313" key="2">
    <source>
        <dbReference type="EMBL" id="CAR22636.1"/>
    </source>
</evidence>
<dbReference type="GO" id="GO:0051721">
    <property type="term" value="F:protein phosphatase 2A binding"/>
    <property type="evidence" value="ECO:0007669"/>
    <property type="project" value="TreeGrafter"/>
</dbReference>
<dbReference type="PANTHER" id="PTHR10933:SF9">
    <property type="entry name" value="IMMUNOGLOBULIN-BINDING PROTEIN 1"/>
    <property type="match status" value="1"/>
</dbReference>
<dbReference type="AlphaFoldDB" id="C5DGU4"/>
<dbReference type="GO" id="GO:0005829">
    <property type="term" value="C:cytosol"/>
    <property type="evidence" value="ECO:0007669"/>
    <property type="project" value="TreeGrafter"/>
</dbReference>
<dbReference type="PANTHER" id="PTHR10933">
    <property type="entry name" value="IMMUNOGLOBULIN-BINDING PROTEIN 1"/>
    <property type="match status" value="1"/>
</dbReference>
<dbReference type="eggNOG" id="KOG2830">
    <property type="taxonomic scope" value="Eukaryota"/>
</dbReference>
<dbReference type="STRING" id="559295.C5DGU4"/>
<dbReference type="GO" id="GO:0009966">
    <property type="term" value="P:regulation of signal transduction"/>
    <property type="evidence" value="ECO:0007669"/>
    <property type="project" value="InterPro"/>
</dbReference>
<gene>
    <name evidence="2" type="ordered locus">KLTH0D08360g</name>
</gene>
<feature type="region of interest" description="Disordered" evidence="1">
    <location>
        <begin position="312"/>
        <end position="362"/>
    </location>
</feature>
<name>C5DGU4_LACTC</name>
<dbReference type="HOGENOM" id="CLU_041824_2_2_1"/>
<reference evidence="2 3" key="1">
    <citation type="journal article" date="2009" name="Genome Res.">
        <title>Comparative genomics of protoploid Saccharomycetaceae.</title>
        <authorList>
            <consortium name="The Genolevures Consortium"/>
            <person name="Souciet J.-L."/>
            <person name="Dujon B."/>
            <person name="Gaillardin C."/>
            <person name="Johnston M."/>
            <person name="Baret P.V."/>
            <person name="Cliften P."/>
            <person name="Sherman D.J."/>
            <person name="Weissenbach J."/>
            <person name="Westhof E."/>
            <person name="Wincker P."/>
            <person name="Jubin C."/>
            <person name="Poulain J."/>
            <person name="Barbe V."/>
            <person name="Segurens B."/>
            <person name="Artiguenave F."/>
            <person name="Anthouard V."/>
            <person name="Vacherie B."/>
            <person name="Val M.-E."/>
            <person name="Fulton R.S."/>
            <person name="Minx P."/>
            <person name="Wilson R."/>
            <person name="Durrens P."/>
            <person name="Jean G."/>
            <person name="Marck C."/>
            <person name="Martin T."/>
            <person name="Nikolski M."/>
            <person name="Rolland T."/>
            <person name="Seret M.-L."/>
            <person name="Casaregola S."/>
            <person name="Despons L."/>
            <person name="Fairhead C."/>
            <person name="Fischer G."/>
            <person name="Lafontaine I."/>
            <person name="Leh V."/>
            <person name="Lemaire M."/>
            <person name="de Montigny J."/>
            <person name="Neuveglise C."/>
            <person name="Thierry A."/>
            <person name="Blanc-Lenfle I."/>
            <person name="Bleykasten C."/>
            <person name="Diffels J."/>
            <person name="Fritsch E."/>
            <person name="Frangeul L."/>
            <person name="Goeffon A."/>
            <person name="Jauniaux N."/>
            <person name="Kachouri-Lafond R."/>
            <person name="Payen C."/>
            <person name="Potier S."/>
            <person name="Pribylova L."/>
            <person name="Ozanne C."/>
            <person name="Richard G.-F."/>
            <person name="Sacerdot C."/>
            <person name="Straub M.-L."/>
            <person name="Talla E."/>
        </authorList>
    </citation>
    <scope>NUCLEOTIDE SEQUENCE [LARGE SCALE GENOMIC DNA]</scope>
    <source>
        <strain evidence="3">ATCC 56472 / CBS 6340 / NRRL Y-8284</strain>
    </source>
</reference>
<sequence>MSSVKDVFQQLVSQVDSQIDSSPLRQDSKEFQERLTEIIGAFLELKSTVFSKLALFSDNETLEDLSTASMPLLAIDFYLGKLVSRKQAAQLQDTRDRNVLKLKFLRKAVQLYMQFLMSLRNYELLDKATELKLDHLEDADEPKLESLYVQPSSDKDLSGAQLKRQQKIEAYQQSKQLEAQIKALELKSSSDSNNDEDLRDLQKYQLIQTAYKALNEIEQNLYEIELLSNFITSPPPSKCIKGVTQEDSDSSRTAYTDRVESLNQPLVSKTGKVLRNFTLVNKKSQIKDKVFGYGQYAPTMSVEEFLEKELQSGRVLQGGEQDEPQPNEDDEEWQDRETYKAREWDAFKEANPKGSGNTLNRG</sequence>
<dbReference type="FunCoup" id="C5DGU4">
    <property type="interactions" value="679"/>
</dbReference>
<dbReference type="InterPro" id="IPR038511">
    <property type="entry name" value="TAP42/TAP46-like_sf"/>
</dbReference>
<dbReference type="GO" id="GO:0035303">
    <property type="term" value="P:regulation of dephosphorylation"/>
    <property type="evidence" value="ECO:0007669"/>
    <property type="project" value="TreeGrafter"/>
</dbReference>
<proteinExistence type="predicted"/>
<dbReference type="OrthoDB" id="10261753at2759"/>
<feature type="compositionally biased region" description="Basic and acidic residues" evidence="1">
    <location>
        <begin position="335"/>
        <end position="351"/>
    </location>
</feature>
<dbReference type="OMA" id="EYELCEA"/>
<evidence type="ECO:0000256" key="1">
    <source>
        <dbReference type="SAM" id="MobiDB-lite"/>
    </source>
</evidence>
<dbReference type="Proteomes" id="UP000002036">
    <property type="component" value="Chromosome D"/>
</dbReference>
<protein>
    <submittedName>
        <fullName evidence="2">KLTH0D08360p</fullName>
    </submittedName>
</protein>
<dbReference type="RefSeq" id="XP_002553074.1">
    <property type="nucleotide sequence ID" value="XM_002553028.1"/>
</dbReference>
<accession>C5DGU4</accession>
<keyword evidence="3" id="KW-1185">Reference proteome</keyword>
<feature type="compositionally biased region" description="Acidic residues" evidence="1">
    <location>
        <begin position="320"/>
        <end position="334"/>
    </location>
</feature>
<organism evidence="2 3">
    <name type="scientific">Lachancea thermotolerans (strain ATCC 56472 / CBS 6340 / NRRL Y-8284)</name>
    <name type="common">Yeast</name>
    <name type="synonym">Kluyveromyces thermotolerans</name>
    <dbReference type="NCBI Taxonomy" id="559295"/>
    <lineage>
        <taxon>Eukaryota</taxon>
        <taxon>Fungi</taxon>
        <taxon>Dikarya</taxon>
        <taxon>Ascomycota</taxon>
        <taxon>Saccharomycotina</taxon>
        <taxon>Saccharomycetes</taxon>
        <taxon>Saccharomycetales</taxon>
        <taxon>Saccharomycetaceae</taxon>
        <taxon>Lachancea</taxon>
    </lineage>
</organism>
<dbReference type="Gene3D" id="1.25.40.540">
    <property type="entry name" value="TAP42-like family"/>
    <property type="match status" value="1"/>
</dbReference>